<dbReference type="InterPro" id="IPR015422">
    <property type="entry name" value="PyrdxlP-dep_Trfase_small"/>
</dbReference>
<evidence type="ECO:0000256" key="3">
    <source>
        <dbReference type="ARBA" id="ARBA00022679"/>
    </source>
</evidence>
<dbReference type="NCBIfam" id="NF002874">
    <property type="entry name" value="PRK03244.1"/>
    <property type="match status" value="1"/>
</dbReference>
<keyword evidence="2 5" id="KW-0028">Amino-acid biosynthesis</keyword>
<feature type="binding site" evidence="5">
    <location>
        <position position="275"/>
    </location>
    <ligand>
        <name>pyridoxal 5'-phosphate</name>
        <dbReference type="ChEBI" id="CHEBI:597326"/>
    </ligand>
</feature>
<keyword evidence="7" id="KW-1185">Reference proteome</keyword>
<reference evidence="7" key="1">
    <citation type="journal article" date="2019" name="Int. J. Syst. Evol. Microbiol.">
        <title>The Global Catalogue of Microorganisms (GCM) 10K type strain sequencing project: providing services to taxonomists for standard genome sequencing and annotation.</title>
        <authorList>
            <consortium name="The Broad Institute Genomics Platform"/>
            <consortium name="The Broad Institute Genome Sequencing Center for Infectious Disease"/>
            <person name="Wu L."/>
            <person name="Ma J."/>
        </authorList>
    </citation>
    <scope>NUCLEOTIDE SEQUENCE [LARGE SCALE GENOMIC DNA]</scope>
    <source>
        <strain evidence="7">JCM 18303</strain>
    </source>
</reference>
<dbReference type="PANTHER" id="PTHR11986:SF79">
    <property type="entry name" value="ACETYLORNITHINE AMINOTRANSFERASE, MITOCHONDRIAL"/>
    <property type="match status" value="1"/>
</dbReference>
<name>A0ABP9RDZ0_9PSEU</name>
<keyword evidence="3 5" id="KW-0808">Transferase</keyword>
<dbReference type="Pfam" id="PF00202">
    <property type="entry name" value="Aminotran_3"/>
    <property type="match status" value="1"/>
</dbReference>
<protein>
    <recommendedName>
        <fullName evidence="5">Acetylornithine aminotransferase</fullName>
        <shortName evidence="5">ACOAT</shortName>
        <ecNumber evidence="5">2.6.1.11</ecNumber>
    </recommendedName>
</protein>
<feature type="modified residue" description="N6-(pyridoxal phosphate)lysine" evidence="5">
    <location>
        <position position="246"/>
    </location>
</feature>
<accession>A0ABP9RDZ0</accession>
<evidence type="ECO:0000256" key="2">
    <source>
        <dbReference type="ARBA" id="ARBA00022605"/>
    </source>
</evidence>
<comment type="cofactor">
    <cofactor evidence="5">
        <name>pyridoxal 5'-phosphate</name>
        <dbReference type="ChEBI" id="CHEBI:597326"/>
    </cofactor>
    <text evidence="5">Binds 1 pyridoxal phosphate per subunit.</text>
</comment>
<dbReference type="InterPro" id="IPR004636">
    <property type="entry name" value="AcOrn/SuccOrn_fam"/>
</dbReference>
<dbReference type="PANTHER" id="PTHR11986">
    <property type="entry name" value="AMINOTRANSFERASE CLASS III"/>
    <property type="match status" value="1"/>
</dbReference>
<comment type="subcellular location">
    <subcellularLocation>
        <location evidence="5">Cytoplasm</location>
    </subcellularLocation>
</comment>
<dbReference type="NCBIfam" id="TIGR00707">
    <property type="entry name" value="argD"/>
    <property type="match status" value="1"/>
</dbReference>
<dbReference type="InterPro" id="IPR015421">
    <property type="entry name" value="PyrdxlP-dep_Trfase_major"/>
</dbReference>
<feature type="binding site" evidence="5">
    <location>
        <position position="274"/>
    </location>
    <ligand>
        <name>N(2)-acetyl-L-ornithine</name>
        <dbReference type="ChEBI" id="CHEBI:57805"/>
    </ligand>
</feature>
<proteinExistence type="inferred from homology"/>
<sequence>MSSDLTQRWQAAMMNNYGTPPLALVRGSGAEVWDADGRRYLDLLAGIAVNALGHAHPAIVEAVTRQLNTLGHTSNLYLTEPSVELAERLIDLLGVGSARVLFCNSGAEALEAAFKISRRTGRTKLVAALNAFHGRTMGALALTGQQPKRAPFEPLPAEVTHVPYGDVDALRAAVDGDTAAVVLEPMLGEAGVIVPPEGYLQAAREITTQHGALLVLDEVQTGIGRTGGWFAHQAVGVTPDVITLAKGLAGGMPIGACIGIGAASELLEPGHHGTTFGGNPVCCAAALAVLRTIESDGLLGHVDRVGKELATGIDALAHPLVGEVSGAGLLIGIGLREAVSANVASAARDAGFLINNAVPDRIRLAPPLILSHEQAAEFLAALPGFLDAGVTNV</sequence>
<dbReference type="HAMAP" id="MF_01107">
    <property type="entry name" value="ArgD_aminotrans_3"/>
    <property type="match status" value="1"/>
</dbReference>
<keyword evidence="4 5" id="KW-0663">Pyridoxal phosphate</keyword>
<comment type="pathway">
    <text evidence="5">Amino-acid biosynthesis; L-arginine biosynthesis; N(2)-acetyl-L-ornithine from L-glutamate: step 4/4.</text>
</comment>
<dbReference type="CDD" id="cd00610">
    <property type="entry name" value="OAT_like"/>
    <property type="match status" value="1"/>
</dbReference>
<keyword evidence="1 5" id="KW-0032">Aminotransferase</keyword>
<gene>
    <name evidence="5" type="primary">argD</name>
    <name evidence="6" type="ORF">GCM10023321_82340</name>
</gene>
<feature type="binding site" evidence="5">
    <location>
        <begin position="217"/>
        <end position="220"/>
    </location>
    <ligand>
        <name>pyridoxal 5'-phosphate</name>
        <dbReference type="ChEBI" id="CHEBI:597326"/>
    </ligand>
</feature>
<evidence type="ECO:0000313" key="7">
    <source>
        <dbReference type="Proteomes" id="UP001428817"/>
    </source>
</evidence>
<comment type="subunit">
    <text evidence="5">Homodimer.</text>
</comment>
<dbReference type="InterPro" id="IPR050103">
    <property type="entry name" value="Class-III_PLP-dep_AT"/>
</dbReference>
<evidence type="ECO:0000256" key="4">
    <source>
        <dbReference type="ARBA" id="ARBA00022898"/>
    </source>
</evidence>
<comment type="similarity">
    <text evidence="5">Belongs to the class-III pyridoxal-phosphate-dependent aminotransferase family. ArgD subfamily.</text>
</comment>
<dbReference type="Proteomes" id="UP001428817">
    <property type="component" value="Unassembled WGS sequence"/>
</dbReference>
<comment type="caution">
    <text evidence="6">The sequence shown here is derived from an EMBL/GenBank/DDBJ whole genome shotgun (WGS) entry which is preliminary data.</text>
</comment>
<evidence type="ECO:0000256" key="1">
    <source>
        <dbReference type="ARBA" id="ARBA00022576"/>
    </source>
</evidence>
<dbReference type="InterPro" id="IPR049704">
    <property type="entry name" value="Aminotrans_3_PPA_site"/>
</dbReference>
<dbReference type="SUPFAM" id="SSF53383">
    <property type="entry name" value="PLP-dependent transferases"/>
    <property type="match status" value="1"/>
</dbReference>
<dbReference type="InterPro" id="IPR015424">
    <property type="entry name" value="PyrdxlP-dep_Trfase"/>
</dbReference>
<dbReference type="EMBL" id="BAABJP010000067">
    <property type="protein sequence ID" value="GAA5175715.1"/>
    <property type="molecule type" value="Genomic_DNA"/>
</dbReference>
<dbReference type="Gene3D" id="3.90.1150.10">
    <property type="entry name" value="Aspartate Aminotransferase, domain 1"/>
    <property type="match status" value="1"/>
</dbReference>
<evidence type="ECO:0000256" key="5">
    <source>
        <dbReference type="HAMAP-Rule" id="MF_01107"/>
    </source>
</evidence>
<keyword evidence="5" id="KW-0055">Arginine biosynthesis</keyword>
<feature type="binding site" evidence="5">
    <location>
        <begin position="106"/>
        <end position="107"/>
    </location>
    <ligand>
        <name>pyridoxal 5'-phosphate</name>
        <dbReference type="ChEBI" id="CHEBI:597326"/>
    </ligand>
</feature>
<dbReference type="Gene3D" id="3.40.640.10">
    <property type="entry name" value="Type I PLP-dependent aspartate aminotransferase-like (Major domain)"/>
    <property type="match status" value="1"/>
</dbReference>
<dbReference type="InterPro" id="IPR005814">
    <property type="entry name" value="Aminotrans_3"/>
</dbReference>
<comment type="miscellaneous">
    <text evidence="5">May also have succinyldiaminopimelate aminotransferase activity, thus carrying out the corresponding step in lysine biosynthesis.</text>
</comment>
<feature type="binding site" evidence="5">
    <location>
        <position position="135"/>
    </location>
    <ligand>
        <name>N(2)-acetyl-L-ornithine</name>
        <dbReference type="ChEBI" id="CHEBI:57805"/>
    </ligand>
</feature>
<dbReference type="RefSeq" id="WP_185060737.1">
    <property type="nucleotide sequence ID" value="NZ_BAABJP010000067.1"/>
</dbReference>
<evidence type="ECO:0000313" key="6">
    <source>
        <dbReference type="EMBL" id="GAA5175715.1"/>
    </source>
</evidence>
<comment type="catalytic activity">
    <reaction evidence="5">
        <text>N(2)-acetyl-L-ornithine + 2-oxoglutarate = N-acetyl-L-glutamate 5-semialdehyde + L-glutamate</text>
        <dbReference type="Rhea" id="RHEA:18049"/>
        <dbReference type="ChEBI" id="CHEBI:16810"/>
        <dbReference type="ChEBI" id="CHEBI:29123"/>
        <dbReference type="ChEBI" id="CHEBI:29985"/>
        <dbReference type="ChEBI" id="CHEBI:57805"/>
        <dbReference type="EC" id="2.6.1.11"/>
    </reaction>
</comment>
<feature type="binding site" evidence="5">
    <location>
        <position position="132"/>
    </location>
    <ligand>
        <name>pyridoxal 5'-phosphate</name>
        <dbReference type="ChEBI" id="CHEBI:597326"/>
    </ligand>
</feature>
<dbReference type="PIRSF" id="PIRSF000521">
    <property type="entry name" value="Transaminase_4ab_Lys_Orn"/>
    <property type="match status" value="1"/>
</dbReference>
<organism evidence="6 7">
    <name type="scientific">Pseudonocardia eucalypti</name>
    <dbReference type="NCBI Taxonomy" id="648755"/>
    <lineage>
        <taxon>Bacteria</taxon>
        <taxon>Bacillati</taxon>
        <taxon>Actinomycetota</taxon>
        <taxon>Actinomycetes</taxon>
        <taxon>Pseudonocardiales</taxon>
        <taxon>Pseudonocardiaceae</taxon>
        <taxon>Pseudonocardia</taxon>
    </lineage>
</organism>
<dbReference type="EC" id="2.6.1.11" evidence="5"/>
<dbReference type="PROSITE" id="PS00600">
    <property type="entry name" value="AA_TRANSFER_CLASS_3"/>
    <property type="match status" value="1"/>
</dbReference>
<keyword evidence="5" id="KW-0963">Cytoplasm</keyword>